<name>A0AAD5W319_9AGAR</name>
<comment type="caution">
    <text evidence="1">The sequence shown here is derived from an EMBL/GenBank/DDBJ whole genome shotgun (WGS) entry which is preliminary data.</text>
</comment>
<dbReference type="Proteomes" id="UP001213000">
    <property type="component" value="Unassembled WGS sequence"/>
</dbReference>
<proteinExistence type="predicted"/>
<dbReference type="AlphaFoldDB" id="A0AAD5W319"/>
<organism evidence="1 2">
    <name type="scientific">Leucocoprinus birnbaumii</name>
    <dbReference type="NCBI Taxonomy" id="56174"/>
    <lineage>
        <taxon>Eukaryota</taxon>
        <taxon>Fungi</taxon>
        <taxon>Dikarya</taxon>
        <taxon>Basidiomycota</taxon>
        <taxon>Agaricomycotina</taxon>
        <taxon>Agaricomycetes</taxon>
        <taxon>Agaricomycetidae</taxon>
        <taxon>Agaricales</taxon>
        <taxon>Agaricineae</taxon>
        <taxon>Agaricaceae</taxon>
        <taxon>Leucocoprinus</taxon>
    </lineage>
</organism>
<sequence length="191" mass="21357">MELWQTLPDRRAIFAASRRDPRDFKERTVADMNTCLLEETDCSYVTGVLLGESCKRPLVVGIPIDESSSPGNIYTAGPAMLDDVRADFWTGVLSQPEICQVHDPSTDWTYLNPFFVLIRNAYLEDPTEPLTPDNRLLNELSGGTIRFSGNIVVVKVDESGQVVNLAEEDIPSVREAIASRAKQINRFWGHS</sequence>
<dbReference type="EMBL" id="JANIEX010000081">
    <property type="protein sequence ID" value="KAJ3574090.1"/>
    <property type="molecule type" value="Genomic_DNA"/>
</dbReference>
<protein>
    <submittedName>
        <fullName evidence="1">Uncharacterized protein</fullName>
    </submittedName>
</protein>
<keyword evidence="2" id="KW-1185">Reference proteome</keyword>
<accession>A0AAD5W319</accession>
<gene>
    <name evidence="1" type="ORF">NP233_g1997</name>
</gene>
<reference evidence="1" key="1">
    <citation type="submission" date="2022-07" db="EMBL/GenBank/DDBJ databases">
        <title>Genome Sequence of Leucocoprinus birnbaumii.</title>
        <authorList>
            <person name="Buettner E."/>
        </authorList>
    </citation>
    <scope>NUCLEOTIDE SEQUENCE</scope>
    <source>
        <strain evidence="1">VT141</strain>
    </source>
</reference>
<evidence type="ECO:0000313" key="2">
    <source>
        <dbReference type="Proteomes" id="UP001213000"/>
    </source>
</evidence>
<evidence type="ECO:0000313" key="1">
    <source>
        <dbReference type="EMBL" id="KAJ3574090.1"/>
    </source>
</evidence>